<proteinExistence type="predicted"/>
<comment type="caution">
    <text evidence="1">The sequence shown here is derived from an EMBL/GenBank/DDBJ whole genome shotgun (WGS) entry which is preliminary data.</text>
</comment>
<evidence type="ECO:0008006" key="3">
    <source>
        <dbReference type="Google" id="ProtNLM"/>
    </source>
</evidence>
<name>A0A2W7U342_9FLAO</name>
<evidence type="ECO:0000313" key="1">
    <source>
        <dbReference type="EMBL" id="PZX95480.1"/>
    </source>
</evidence>
<sequence>MKKTLLLIIGFFLISLMSFGKSASSDDSKVLHGGYISLPRNFGAEGSFFKETKSNAVAIERHRVWLNLTNDEGAFKQVLVGYITGATNGVDTAYDGLSIDSNKYIDFYSRIDNQNYVIQGRALPFNETDKVPLGYKTAIEGTFEISIAKVDGLFATQNVFVEDKVTHIIHNLKNGSFSFTTGIGVFNDRFVLRYTDDAPVMPPVVLEPPVVVVPPVIVDLPVVTVDPPVIMPPAVVESPVVVTPPIVTEPPVVVDSPIVVEPVEVVIPPIVAELPIVVESPVVVELPVVVEPVVSVAEPIAFEPSVVVDSPVNVATEVVVESPVVAVTEPIVAEPSVVVDSSVIVAPEVVVESPVVVELPLVVEPVVAVAEPIAVESTVVVDAPVIVAPEVVVESPVVVELPVVVEPVVSVAEPIAVESTVVVDSPVIVASEVVVESPVVVELPVVVEPVVSVAEPIAVESTVVVDSPVNVAPEVVVQLPVIAVPPVIVLDSTSKNPLLDRKEKSVVVSVRDHQIKINSLNEIMSTVVVYDLKGRMLYENGHINDNEFIIQELNSSDQFLIVVTELANKNRITKKIVL</sequence>
<organism evidence="1 2">
    <name type="scientific">Flavobacterium aquariorum</name>
    <dbReference type="NCBI Taxonomy" id="2217670"/>
    <lineage>
        <taxon>Bacteria</taxon>
        <taxon>Pseudomonadati</taxon>
        <taxon>Bacteroidota</taxon>
        <taxon>Flavobacteriia</taxon>
        <taxon>Flavobacteriales</taxon>
        <taxon>Flavobacteriaceae</taxon>
        <taxon>Flavobacterium</taxon>
    </lineage>
</organism>
<dbReference type="RefSeq" id="WP_111408546.1">
    <property type="nucleotide sequence ID" value="NZ_QKXH01000001.1"/>
</dbReference>
<dbReference type="OrthoDB" id="1652165at2"/>
<dbReference type="AlphaFoldDB" id="A0A2W7U342"/>
<dbReference type="SUPFAM" id="SSF51161">
    <property type="entry name" value="Trimeric LpxA-like enzymes"/>
    <property type="match status" value="2"/>
</dbReference>
<evidence type="ECO:0000313" key="2">
    <source>
        <dbReference type="Proteomes" id="UP000249177"/>
    </source>
</evidence>
<protein>
    <recommendedName>
        <fullName evidence="3">T9SS C-terminal target domain-containing protein</fullName>
    </recommendedName>
</protein>
<dbReference type="InterPro" id="IPR011004">
    <property type="entry name" value="Trimer_LpxA-like_sf"/>
</dbReference>
<accession>A0A2W7U342</accession>
<dbReference type="Proteomes" id="UP000249177">
    <property type="component" value="Unassembled WGS sequence"/>
</dbReference>
<keyword evidence="2" id="KW-1185">Reference proteome</keyword>
<reference evidence="1 2" key="1">
    <citation type="submission" date="2018-06" db="EMBL/GenBank/DDBJ databases">
        <title>Flavobacterium sp IMCC34762, genome.</title>
        <authorList>
            <person name="Joung Y."/>
            <person name="Cho J."/>
            <person name="Song J."/>
        </authorList>
    </citation>
    <scope>NUCLEOTIDE SEQUENCE [LARGE SCALE GENOMIC DNA]</scope>
    <source>
        <strain evidence="1 2">IMCC34762</strain>
    </source>
</reference>
<dbReference type="EMBL" id="QKXH01000001">
    <property type="protein sequence ID" value="PZX95480.1"/>
    <property type="molecule type" value="Genomic_DNA"/>
</dbReference>
<dbReference type="Gene3D" id="2.160.10.10">
    <property type="entry name" value="Hexapeptide repeat proteins"/>
    <property type="match status" value="1"/>
</dbReference>
<dbReference type="NCBIfam" id="NF033708">
    <property type="entry name" value="T9SS_Cterm_ChiA"/>
    <property type="match status" value="1"/>
</dbReference>
<gene>
    <name evidence="1" type="ORF">DOS84_02625</name>
</gene>